<dbReference type="SUPFAM" id="SSF52980">
    <property type="entry name" value="Restriction endonuclease-like"/>
    <property type="match status" value="1"/>
</dbReference>
<evidence type="ECO:0000256" key="1">
    <source>
        <dbReference type="ARBA" id="ARBA00006738"/>
    </source>
</evidence>
<gene>
    <name evidence="3" type="ORF">I0Q91_06560</name>
</gene>
<name>A0A931ARE8_9FIRM</name>
<dbReference type="InterPro" id="IPR011856">
    <property type="entry name" value="tRNA_endonuc-like_dom_sf"/>
</dbReference>
<dbReference type="GO" id="GO:0003676">
    <property type="term" value="F:nucleic acid binding"/>
    <property type="evidence" value="ECO:0007669"/>
    <property type="project" value="InterPro"/>
</dbReference>
<comment type="similarity">
    <text evidence="1 2">Belongs to the UPF0102 family.</text>
</comment>
<protein>
    <recommendedName>
        <fullName evidence="2">UPF0102 protein I0Q91_06560</fullName>
    </recommendedName>
</protein>
<dbReference type="RefSeq" id="WP_270453640.1">
    <property type="nucleotide sequence ID" value="NZ_JADPIE010000003.1"/>
</dbReference>
<keyword evidence="4" id="KW-1185">Reference proteome</keyword>
<dbReference type="Pfam" id="PF02021">
    <property type="entry name" value="UPF0102"/>
    <property type="match status" value="1"/>
</dbReference>
<proteinExistence type="inferred from homology"/>
<dbReference type="InterPro" id="IPR011335">
    <property type="entry name" value="Restrct_endonuc-II-like"/>
</dbReference>
<evidence type="ECO:0000313" key="3">
    <source>
        <dbReference type="EMBL" id="MBF8436729.1"/>
    </source>
</evidence>
<accession>A0A931ARE8</accession>
<dbReference type="InterPro" id="IPR003509">
    <property type="entry name" value="UPF0102_YraN-like"/>
</dbReference>
<dbReference type="Proteomes" id="UP000621436">
    <property type="component" value="Unassembled WGS sequence"/>
</dbReference>
<evidence type="ECO:0000256" key="2">
    <source>
        <dbReference type="HAMAP-Rule" id="MF_00048"/>
    </source>
</evidence>
<dbReference type="PANTHER" id="PTHR34039">
    <property type="entry name" value="UPF0102 PROTEIN YRAN"/>
    <property type="match status" value="1"/>
</dbReference>
<reference evidence="3" key="1">
    <citation type="submission" date="2020-11" db="EMBL/GenBank/DDBJ databases">
        <title>Halonatronomonas betainensis gen. nov., sp. nov. a novel haloalkaliphilic representative of the family Halanaerobiacae capable of betaine degradation.</title>
        <authorList>
            <person name="Boltyanskaya Y."/>
            <person name="Kevbrin V."/>
            <person name="Detkova E."/>
            <person name="Grouzdev D.S."/>
            <person name="Koziaeva V."/>
            <person name="Zhilina T."/>
        </authorList>
    </citation>
    <scope>NUCLEOTIDE SEQUENCE</scope>
    <source>
        <strain evidence="3">Z-7014</strain>
    </source>
</reference>
<dbReference type="AlphaFoldDB" id="A0A931ARE8"/>
<dbReference type="PANTHER" id="PTHR34039:SF1">
    <property type="entry name" value="UPF0102 PROTEIN YRAN"/>
    <property type="match status" value="1"/>
</dbReference>
<organism evidence="3 4">
    <name type="scientific">Halonatronomonas betaini</name>
    <dbReference type="NCBI Taxonomy" id="2778430"/>
    <lineage>
        <taxon>Bacteria</taxon>
        <taxon>Bacillati</taxon>
        <taxon>Bacillota</taxon>
        <taxon>Clostridia</taxon>
        <taxon>Halanaerobiales</taxon>
        <taxon>Halarsenatibacteraceae</taxon>
        <taxon>Halonatronomonas</taxon>
    </lineage>
</organism>
<dbReference type="EMBL" id="JADPIE010000003">
    <property type="protein sequence ID" value="MBF8436729.1"/>
    <property type="molecule type" value="Genomic_DNA"/>
</dbReference>
<dbReference type="Gene3D" id="3.40.1350.10">
    <property type="match status" value="1"/>
</dbReference>
<dbReference type="HAMAP" id="MF_00048">
    <property type="entry name" value="UPF0102"/>
    <property type="match status" value="1"/>
</dbReference>
<evidence type="ECO:0000313" key="4">
    <source>
        <dbReference type="Proteomes" id="UP000621436"/>
    </source>
</evidence>
<sequence length="133" mass="15850">MEEIGRKMLGNIGEEMAARYLEDNGYEIVERNYYCRQGELDLIARREIQDEADGRENETGGRELVFIEVKTISNLAFGAAEYRVDRRKQARIRYTAREYLASQDEYYEEIRFDGIFVFRRDDSWKINHIENAF</sequence>
<dbReference type="CDD" id="cd20736">
    <property type="entry name" value="PoNe_Nuclease"/>
    <property type="match status" value="1"/>
</dbReference>
<comment type="caution">
    <text evidence="3">The sequence shown here is derived from an EMBL/GenBank/DDBJ whole genome shotgun (WGS) entry which is preliminary data.</text>
</comment>